<feature type="domain" description="Helicase C-terminal" evidence="3">
    <location>
        <begin position="525"/>
        <end position="692"/>
    </location>
</feature>
<dbReference type="EMBL" id="JAZDDP010000003">
    <property type="protein sequence ID" value="MEL3919784.1"/>
    <property type="molecule type" value="Genomic_DNA"/>
</dbReference>
<feature type="domain" description="PLD phosphodiesterase" evidence="1">
    <location>
        <begin position="131"/>
        <end position="162"/>
    </location>
</feature>
<evidence type="ECO:0000313" key="4">
    <source>
        <dbReference type="EMBL" id="MEL3919784.1"/>
    </source>
</evidence>
<feature type="domain" description="Helicase ATP-binding" evidence="2">
    <location>
        <begin position="275"/>
        <end position="447"/>
    </location>
</feature>
<dbReference type="GO" id="GO:0004386">
    <property type="term" value="F:helicase activity"/>
    <property type="evidence" value="ECO:0007669"/>
    <property type="project" value="UniProtKB-KW"/>
</dbReference>
<dbReference type="Pfam" id="PF04851">
    <property type="entry name" value="ResIII"/>
    <property type="match status" value="1"/>
</dbReference>
<dbReference type="Pfam" id="PF00271">
    <property type="entry name" value="Helicase_C"/>
    <property type="match status" value="1"/>
</dbReference>
<evidence type="ECO:0000313" key="5">
    <source>
        <dbReference type="Proteomes" id="UP001491613"/>
    </source>
</evidence>
<dbReference type="InterPro" id="IPR006935">
    <property type="entry name" value="Helicase/UvrB_N"/>
</dbReference>
<dbReference type="InterPro" id="IPR014001">
    <property type="entry name" value="Helicase_ATP-bd"/>
</dbReference>
<dbReference type="CDD" id="cd09179">
    <property type="entry name" value="PLDc_N_DEXD_a"/>
    <property type="match status" value="1"/>
</dbReference>
<dbReference type="InterPro" id="IPR001736">
    <property type="entry name" value="PLipase_D/transphosphatidylase"/>
</dbReference>
<organism evidence="4 5">
    <name type="scientific">Aeromonas enteropelogenes</name>
    <name type="common">Aeromonas trota</name>
    <dbReference type="NCBI Taxonomy" id="29489"/>
    <lineage>
        <taxon>Bacteria</taxon>
        <taxon>Pseudomonadati</taxon>
        <taxon>Pseudomonadota</taxon>
        <taxon>Gammaproteobacteria</taxon>
        <taxon>Aeromonadales</taxon>
        <taxon>Aeromonadaceae</taxon>
        <taxon>Aeromonas</taxon>
    </lineage>
</organism>
<dbReference type="Gene3D" id="3.40.50.300">
    <property type="entry name" value="P-loop containing nucleotide triphosphate hydrolases"/>
    <property type="match status" value="2"/>
</dbReference>
<dbReference type="InterPro" id="IPR027417">
    <property type="entry name" value="P-loop_NTPase"/>
</dbReference>
<dbReference type="PROSITE" id="PS51194">
    <property type="entry name" value="HELICASE_CTER"/>
    <property type="match status" value="1"/>
</dbReference>
<name>A0ABU9JC14_AEREN</name>
<keyword evidence="4" id="KW-0378">Hydrolase</keyword>
<evidence type="ECO:0000259" key="2">
    <source>
        <dbReference type="PROSITE" id="PS51192"/>
    </source>
</evidence>
<dbReference type="SMART" id="SM00487">
    <property type="entry name" value="DEXDc"/>
    <property type="match status" value="1"/>
</dbReference>
<evidence type="ECO:0000259" key="3">
    <source>
        <dbReference type="PROSITE" id="PS51194"/>
    </source>
</evidence>
<accession>A0ABU9JC14</accession>
<dbReference type="Proteomes" id="UP001491613">
    <property type="component" value="Unassembled WGS sequence"/>
</dbReference>
<keyword evidence="4" id="KW-0547">Nucleotide-binding</keyword>
<dbReference type="InterPro" id="IPR001650">
    <property type="entry name" value="Helicase_C-like"/>
</dbReference>
<evidence type="ECO:0000259" key="1">
    <source>
        <dbReference type="PROSITE" id="PS50035"/>
    </source>
</evidence>
<dbReference type="PROSITE" id="PS51192">
    <property type="entry name" value="HELICASE_ATP_BIND_1"/>
    <property type="match status" value="1"/>
</dbReference>
<keyword evidence="5" id="KW-1185">Reference proteome</keyword>
<dbReference type="PROSITE" id="PS50035">
    <property type="entry name" value="PLD"/>
    <property type="match status" value="1"/>
</dbReference>
<reference evidence="4 5" key="1">
    <citation type="submission" date="2024-01" db="EMBL/GenBank/DDBJ databases">
        <title>Horizontal gene transfer in Aeromonas trota.</title>
        <authorList>
            <person name="Otero Olarra J.E."/>
            <person name="Perez Valdespino A."/>
        </authorList>
    </citation>
    <scope>NUCLEOTIDE SEQUENCE [LARGE SCALE GENOMIC DNA]</scope>
    <source>
        <strain evidence="4 5">9.1</strain>
    </source>
</reference>
<protein>
    <submittedName>
        <fullName evidence="4">DEAD/DEAH box helicase family protein</fullName>
    </submittedName>
</protein>
<dbReference type="SUPFAM" id="SSF52540">
    <property type="entry name" value="P-loop containing nucleoside triphosphate hydrolases"/>
    <property type="match status" value="1"/>
</dbReference>
<dbReference type="SMART" id="SM00490">
    <property type="entry name" value="HELICc"/>
    <property type="match status" value="1"/>
</dbReference>
<dbReference type="RefSeq" id="WP_342017211.1">
    <property type="nucleotide sequence ID" value="NZ_JAVTII010000003.1"/>
</dbReference>
<dbReference type="PANTHER" id="PTHR47396:SF1">
    <property type="entry name" value="ATP-DEPENDENT HELICASE IRC3-RELATED"/>
    <property type="match status" value="1"/>
</dbReference>
<comment type="caution">
    <text evidence="4">The sequence shown here is derived from an EMBL/GenBank/DDBJ whole genome shotgun (WGS) entry which is preliminary data.</text>
</comment>
<proteinExistence type="predicted"/>
<sequence>MLKQAGLRYTYSSEDSSIVKDFYVPALKSSCYYDRAVGFFSSASLSIAARGLAPLLQSGGTMRLIIGYPVSTEDFDAIQNGIGIGPHLTVIQQKSADFFANLQTNLECRRFDSLSFLVATNRLQIRFAFRPRGMYHEKIGIIRDAAYDRVAFIGSANETENALCDDLNSESINTYFSWDEAIYKCYGLDIEDRFERLWRDELPVTKTVPASAEFIAQLAAYHDGKDVTRIINELQQLEQVIQEKSWEPFRELPELPAFIGRHKYQLREHQKEALASWIKQKYHGILKLATGAGKTITALHASTVLSTHKHFARGLCVVVAVPYQGLAEQWHEEMKAFNIHALLCYKSQNIWLQEFKNRIAEFNIATTQTFLGIVVVNDTLKKSTFLDEINKVPSDRLLFIGDECHNHANSRLINILPKARLRLGLSATPWTDSEIDKRDILTGYYGEVAAEYGLKEAIDDKVLCPYDYFPIICEMNNDEADNYEALSAKIAQMESIKESGGIVNEDVLMHLYLKRTRLLGNIISKIEHLDRLVQEKGVQTHTLFYCGEGGGENNFEDDEKTIDEVTKILHQRGWRTSKFTSEQSLSMRKQIMENFKNGEIDALVSKRVLDEGIDIPACSQAFIMASSRNERQYVQRRGRVLRRAPNKDKAVIYDFVTIPPVGRKHQNCFASMMQQELRRVEDFSSLSLNKLRMDYDNEY</sequence>
<keyword evidence="4" id="KW-0347">Helicase</keyword>
<keyword evidence="4" id="KW-0067">ATP-binding</keyword>
<dbReference type="InterPro" id="IPR050742">
    <property type="entry name" value="Helicase_Restrict-Modif_Enz"/>
</dbReference>
<dbReference type="PANTHER" id="PTHR47396">
    <property type="entry name" value="TYPE I RESTRICTION ENZYME ECOKI R PROTEIN"/>
    <property type="match status" value="1"/>
</dbReference>
<gene>
    <name evidence="4" type="ORF">V1482_10190</name>
</gene>